<feature type="transmembrane region" description="Helical" evidence="2">
    <location>
        <begin position="498"/>
        <end position="520"/>
    </location>
</feature>
<evidence type="ECO:0000256" key="3">
    <source>
        <dbReference type="SAM" id="SignalP"/>
    </source>
</evidence>
<dbReference type="InterPro" id="IPR021109">
    <property type="entry name" value="Peptidase_aspartic_dom_sf"/>
</dbReference>
<keyword evidence="2" id="KW-0472">Membrane</keyword>
<evidence type="ECO:0000256" key="1">
    <source>
        <dbReference type="SAM" id="MobiDB-lite"/>
    </source>
</evidence>
<feature type="region of interest" description="Disordered" evidence="1">
    <location>
        <begin position="529"/>
        <end position="607"/>
    </location>
</feature>
<keyword evidence="2" id="KW-0812">Transmembrane</keyword>
<keyword evidence="3" id="KW-0732">Signal</keyword>
<feature type="region of interest" description="Disordered" evidence="1">
    <location>
        <begin position="474"/>
        <end position="494"/>
    </location>
</feature>
<name>A0ABR2XLB0_9PEZI</name>
<evidence type="ECO:0000259" key="4">
    <source>
        <dbReference type="PROSITE" id="PS51767"/>
    </source>
</evidence>
<dbReference type="Pfam" id="PF00026">
    <property type="entry name" value="Asp"/>
    <property type="match status" value="1"/>
</dbReference>
<proteinExistence type="predicted"/>
<feature type="region of interest" description="Disordered" evidence="1">
    <location>
        <begin position="623"/>
        <end position="667"/>
    </location>
</feature>
<dbReference type="SUPFAM" id="SSF50630">
    <property type="entry name" value="Acid proteases"/>
    <property type="match status" value="1"/>
</dbReference>
<evidence type="ECO:0000256" key="2">
    <source>
        <dbReference type="SAM" id="Phobius"/>
    </source>
</evidence>
<feature type="domain" description="Peptidase A1" evidence="4">
    <location>
        <begin position="59"/>
        <end position="422"/>
    </location>
</feature>
<dbReference type="Proteomes" id="UP001465668">
    <property type="component" value="Unassembled WGS sequence"/>
</dbReference>
<keyword evidence="6" id="KW-1185">Reference proteome</keyword>
<gene>
    <name evidence="5" type="ORF">SCAR479_08689</name>
</gene>
<dbReference type="PROSITE" id="PS51767">
    <property type="entry name" value="PEPTIDASE_A1"/>
    <property type="match status" value="1"/>
</dbReference>
<feature type="compositionally biased region" description="Polar residues" evidence="1">
    <location>
        <begin position="560"/>
        <end position="592"/>
    </location>
</feature>
<keyword evidence="2" id="KW-1133">Transmembrane helix</keyword>
<comment type="caution">
    <text evidence="5">The sequence shown here is derived from an EMBL/GenBank/DDBJ whole genome shotgun (WGS) entry which is preliminary data.</text>
</comment>
<feature type="compositionally biased region" description="Polar residues" evidence="1">
    <location>
        <begin position="531"/>
        <end position="548"/>
    </location>
</feature>
<protein>
    <recommendedName>
        <fullName evidence="4">Peptidase A1 domain-containing protein</fullName>
    </recommendedName>
</protein>
<evidence type="ECO:0000313" key="5">
    <source>
        <dbReference type="EMBL" id="KAK9774604.1"/>
    </source>
</evidence>
<reference evidence="5 6" key="1">
    <citation type="submission" date="2024-02" db="EMBL/GenBank/DDBJ databases">
        <title>First draft genome assembly of two strains of Seiridium cardinale.</title>
        <authorList>
            <person name="Emiliani G."/>
            <person name="Scali E."/>
        </authorList>
    </citation>
    <scope>NUCLEOTIDE SEQUENCE [LARGE SCALE GENOMIC DNA]</scope>
    <source>
        <strain evidence="5 6">BM-138-000479</strain>
    </source>
</reference>
<organism evidence="5 6">
    <name type="scientific">Seiridium cardinale</name>
    <dbReference type="NCBI Taxonomy" id="138064"/>
    <lineage>
        <taxon>Eukaryota</taxon>
        <taxon>Fungi</taxon>
        <taxon>Dikarya</taxon>
        <taxon>Ascomycota</taxon>
        <taxon>Pezizomycotina</taxon>
        <taxon>Sordariomycetes</taxon>
        <taxon>Xylariomycetidae</taxon>
        <taxon>Amphisphaeriales</taxon>
        <taxon>Sporocadaceae</taxon>
        <taxon>Seiridium</taxon>
    </lineage>
</organism>
<dbReference type="InterPro" id="IPR033121">
    <property type="entry name" value="PEPTIDASE_A1"/>
</dbReference>
<sequence>MSLDMARLSSTLPASLLSYLSLLASVRAATDPIAATWSDQTFGPDGPWPAVEVIVGNEQKIALYPGHEYQTFLLTSDYCTYNSSLPCYASQAGLYNKAQSSLDETGSASDIQYAPGPNFMAGLDVDGDDATSWVDYIDLQDSTSATIPNVSMALLGESFASYPDGSWYPLTVGCLGLGAPGTVNQSFSTSSGPAVNASLIPGYLSAHNQIASNSFGMHIGSASPKMAGSLYFGGYDQNRIVGEVLTLGGTGDISNELTLNDISIQVIDGSSPFDFGDSQTGLLAEGNSSLSSGGLKTRIDGCSPYLSLPSSTCEAITAHLPVTLNEDLGLYLWNTDDAKYSQIVNSASALNFTFIGSSNTDIVSIAVPFRHLNLTLDAPLVSSKTQYFPCYTGHSGQYTLGRAFLQDAFVAAQWGTKTWFLAQAPGPNIPSPDVVTFASGSKTVSASTNDWKESWSGSWKALTPAEASASATVAASSSTATSVTDSSTTSGLSTGAQAGIGVGVGLAGLAGIAALAFFLLRRRRAAKASPAASSNGSTYPGPVNNVTPQHAYYEPVKNPASPNMTEPTIYSPNQQNASMYNPSANGTYNPDGSYNPPQHGGGYQQGYVQQGYPQQQFAAELPGAMSAAPQEMPTTYQTHQNELPAEVGTPGQLPVEAPGSPVPSHHR</sequence>
<feature type="signal peptide" evidence="3">
    <location>
        <begin position="1"/>
        <end position="28"/>
    </location>
</feature>
<feature type="chain" id="PRO_5045909443" description="Peptidase A1 domain-containing protein" evidence="3">
    <location>
        <begin position="29"/>
        <end position="667"/>
    </location>
</feature>
<evidence type="ECO:0000313" key="6">
    <source>
        <dbReference type="Proteomes" id="UP001465668"/>
    </source>
</evidence>
<accession>A0ABR2XLB0</accession>
<dbReference type="EMBL" id="JARVKM010000040">
    <property type="protein sequence ID" value="KAK9774604.1"/>
    <property type="molecule type" value="Genomic_DNA"/>
</dbReference>
<dbReference type="Gene3D" id="2.40.70.10">
    <property type="entry name" value="Acid Proteases"/>
    <property type="match status" value="2"/>
</dbReference>
<feature type="compositionally biased region" description="Polar residues" evidence="1">
    <location>
        <begin position="632"/>
        <end position="641"/>
    </location>
</feature>